<dbReference type="InterPro" id="IPR036670">
    <property type="entry name" value="SecA_X-link_sf"/>
</dbReference>
<dbReference type="InterPro" id="IPR014001">
    <property type="entry name" value="Helicase_ATP-bd"/>
</dbReference>
<evidence type="ECO:0000256" key="6">
    <source>
        <dbReference type="ARBA" id="ARBA00023010"/>
    </source>
</evidence>
<dbReference type="GO" id="GO:0006886">
    <property type="term" value="P:intracellular protein transport"/>
    <property type="evidence" value="ECO:0007669"/>
    <property type="project" value="InterPro"/>
</dbReference>
<keyword evidence="10" id="KW-0934">Plastid</keyword>
<dbReference type="Pfam" id="PF21090">
    <property type="entry name" value="P-loop_SecA"/>
    <property type="match status" value="1"/>
</dbReference>
<name>D9IXE6_9ALVE</name>
<dbReference type="Gene3D" id="3.90.1440.10">
    <property type="entry name" value="SecA, preprotein cross-linking domain"/>
    <property type="match status" value="1"/>
</dbReference>
<evidence type="ECO:0000313" key="10">
    <source>
        <dbReference type="EMBL" id="ADJ66554.1"/>
    </source>
</evidence>
<keyword evidence="10" id="KW-0150">Chloroplast</keyword>
<dbReference type="PROSITE" id="PS51196">
    <property type="entry name" value="SECA_MOTOR_DEAD"/>
    <property type="match status" value="1"/>
</dbReference>
<keyword evidence="1" id="KW-0813">Transport</keyword>
<dbReference type="GO" id="GO:0017038">
    <property type="term" value="P:protein import"/>
    <property type="evidence" value="ECO:0007669"/>
    <property type="project" value="InterPro"/>
</dbReference>
<protein>
    <submittedName>
        <fullName evidence="10">Preprotein translocase subunit SecA</fullName>
    </submittedName>
</protein>
<dbReference type="PRINTS" id="PR00906">
    <property type="entry name" value="SECA"/>
</dbReference>
<keyword evidence="7" id="KW-0472">Membrane</keyword>
<evidence type="ECO:0000256" key="4">
    <source>
        <dbReference type="ARBA" id="ARBA00022927"/>
    </source>
</evidence>
<dbReference type="Gene3D" id="3.40.50.300">
    <property type="entry name" value="P-loop containing nucleotide triphosphate hydrolases"/>
    <property type="match status" value="2"/>
</dbReference>
<dbReference type="PANTHER" id="PTHR30612:SF0">
    <property type="entry name" value="CHLOROPLAST PROTEIN-TRANSPORTING ATPASE"/>
    <property type="match status" value="1"/>
</dbReference>
<dbReference type="AlphaFoldDB" id="D9IXE6"/>
<gene>
    <name evidence="10" type="primary">secA</name>
</gene>
<reference evidence="10" key="1">
    <citation type="journal article" date="2010" name="Proc. Natl. Acad. Sci. U.S.A.">
        <title>A common red algal origin of the apicomplexan, dinoflagellate, and heterokont plastids.</title>
        <authorList>
            <person name="Janouskovec J."/>
            <person name="Horak A."/>
            <person name="Obornik M."/>
            <person name="Lukes J."/>
            <person name="Keeling P.J."/>
        </authorList>
    </citation>
    <scope>NUCLEOTIDE SEQUENCE</scope>
    <source>
        <strain evidence="10">CCMP2878</strain>
    </source>
</reference>
<reference evidence="10" key="2">
    <citation type="submission" date="2013-03" db="EMBL/GenBank/DDBJ databases">
        <title>Split photosystem protein, linear topology, and growth of structural complexity in the recombination-driven plastid genome of Chromera velia.</title>
        <authorList>
            <person name="Janouskovec J."/>
            <person name="Sobotka R."/>
            <person name="Lai D.-H."/>
            <person name="Flegontov P."/>
            <person name="Konik P."/>
            <person name="Komenda J."/>
            <person name="Ali S."/>
            <person name="Prasil O."/>
            <person name="Pain A."/>
            <person name="Obornik M."/>
            <person name="Lukes J."/>
            <person name="Keeling P.J."/>
        </authorList>
    </citation>
    <scope>NUCLEOTIDE SEQUENCE</scope>
    <source>
        <strain evidence="10">CCMP2878</strain>
    </source>
</reference>
<dbReference type="GO" id="GO:0006605">
    <property type="term" value="P:protein targeting"/>
    <property type="evidence" value="ECO:0007669"/>
    <property type="project" value="InterPro"/>
</dbReference>
<dbReference type="PROSITE" id="PS51192">
    <property type="entry name" value="HELICASE_ATP_BIND_1"/>
    <property type="match status" value="1"/>
</dbReference>
<organism evidence="10">
    <name type="scientific">Chromera velia</name>
    <dbReference type="NCBI Taxonomy" id="505693"/>
    <lineage>
        <taxon>Eukaryota</taxon>
        <taxon>Sar</taxon>
        <taxon>Alveolata</taxon>
        <taxon>Colpodellida</taxon>
        <taxon>Chromeraceae</taxon>
        <taxon>Chromera</taxon>
    </lineage>
</organism>
<evidence type="ECO:0000259" key="8">
    <source>
        <dbReference type="PROSITE" id="PS51192"/>
    </source>
</evidence>
<dbReference type="Pfam" id="PF01043">
    <property type="entry name" value="SecA_PP_bind"/>
    <property type="match status" value="1"/>
</dbReference>
<dbReference type="InterPro" id="IPR027417">
    <property type="entry name" value="P-loop_NTPase"/>
</dbReference>
<sequence>MKLKTIFAALEVYKLFWQNLPKTIFTHLSLRSPKPMVYLSTKIILSQLSYYRHLLRQTSRYDLYETQLLGSLYLYTGQILNMQTGEGKTLTAVLPLLLHAEMNQSTHMLTTNDYLAKRDFNWFTEIIKVLPFTTGLILTSTSLKGRYTQYLKNITYLNNTEVGFDFLRELIQLSPGGVRLPSFYFGLVDEVDSVLLDSANTPMLLSSAIYSQHKSNSLTEIVIDELVKFFRFRQDFLVDLTTKGVFVTNCGLRFIAAFLNLSHLPSFKTLLRQIIEFVPFLINSLRARLFFKRLKDYLILNKGLQIIDKLTGRVLPGRRWNKGLHQALESKECLKINPETMTLATITYQNLYNLYPILSGMTGTTSGTYKEFREIFGLEIKQLPNFRASFRTYSQTQILQSELTKWRLVAVSTKLQSLQCGIPTLIITPTIDKSDLVSELFLYNRLPHQLLNAKPGYARYEQKILNIAGRKASVTLSTRMLSRGIDINLGGEAAYMLNREKSYLTNTYQPNNIALIIFWKNYKLKALSKAGFQNLLLRSSIQLWKKSPLPKLPRFYYERYAAIRFTLLFNKFYLYKLLQEVELQALLKSKGLFVLNTEISETKRIDDQIAGRGARQGAPGLYQLFLSLDDYFIKENISSKLQELFHFTRGRQPIYLNESAFSSAQMYISSTNAFTRQQKFNWQINYNNYVKDQLTAFTALEQIPFPFCVNLSRENTNYQGNVSKLFVRDPSQNVFWTRRKFWIQYVIFTLYRINWETTHFLRYLDIKKLKQYWKTLADYFLILYDQFVESNFIYQFKSQELLLLLVEYLHFWHLFLNDLYRQYALLIWKDFHLLD</sequence>
<proteinExistence type="predicted"/>
<feature type="domain" description="SecA family profile" evidence="9">
    <location>
        <begin position="1"/>
        <end position="657"/>
    </location>
</feature>
<dbReference type="InterPro" id="IPR011130">
    <property type="entry name" value="SecA_preprotein_X-link_dom"/>
</dbReference>
<geneLocation type="chloroplast" evidence="10"/>
<keyword evidence="2" id="KW-0547">Nucleotide-binding</keyword>
<dbReference type="GO" id="GO:0005524">
    <property type="term" value="F:ATP binding"/>
    <property type="evidence" value="ECO:0007669"/>
    <property type="project" value="UniProtKB-KW"/>
</dbReference>
<dbReference type="SUPFAM" id="SSF81767">
    <property type="entry name" value="Pre-protein crosslinking domain of SecA"/>
    <property type="match status" value="1"/>
</dbReference>
<dbReference type="GeneID" id="9480953"/>
<dbReference type="Pfam" id="PF07517">
    <property type="entry name" value="SecA_DEAD"/>
    <property type="match status" value="1"/>
</dbReference>
<dbReference type="SMART" id="SM00958">
    <property type="entry name" value="SecA_PP_bind"/>
    <property type="match status" value="1"/>
</dbReference>
<evidence type="ECO:0000256" key="7">
    <source>
        <dbReference type="ARBA" id="ARBA00023136"/>
    </source>
</evidence>
<dbReference type="VEuPathDB" id="CryptoDB:Cvel_2617"/>
<dbReference type="InterPro" id="IPR044722">
    <property type="entry name" value="SecA_SF2_C"/>
</dbReference>
<keyword evidence="4" id="KW-0653">Protein transport</keyword>
<evidence type="ECO:0000256" key="2">
    <source>
        <dbReference type="ARBA" id="ARBA00022741"/>
    </source>
</evidence>
<dbReference type="InterPro" id="IPR000185">
    <property type="entry name" value="SecA"/>
</dbReference>
<dbReference type="RefSeq" id="YP_003795312.1">
    <property type="nucleotide sequence ID" value="NC_014340.2"/>
</dbReference>
<dbReference type="EMBL" id="HM222967">
    <property type="protein sequence ID" value="ADJ66554.1"/>
    <property type="molecule type" value="Genomic_DNA"/>
</dbReference>
<evidence type="ECO:0000256" key="5">
    <source>
        <dbReference type="ARBA" id="ARBA00022967"/>
    </source>
</evidence>
<evidence type="ECO:0000256" key="1">
    <source>
        <dbReference type="ARBA" id="ARBA00022448"/>
    </source>
</evidence>
<dbReference type="PANTHER" id="PTHR30612">
    <property type="entry name" value="SECA INNER MEMBRANE COMPONENT OF SEC PROTEIN SECRETION SYSTEM"/>
    <property type="match status" value="1"/>
</dbReference>
<evidence type="ECO:0000256" key="3">
    <source>
        <dbReference type="ARBA" id="ARBA00022840"/>
    </source>
</evidence>
<accession>D9IXE6</accession>
<dbReference type="InterPro" id="IPR014018">
    <property type="entry name" value="SecA_motor_DEAD"/>
</dbReference>
<feature type="domain" description="Helicase ATP-binding" evidence="8">
    <location>
        <begin position="69"/>
        <end position="228"/>
    </location>
</feature>
<dbReference type="SMART" id="SM00957">
    <property type="entry name" value="SecA_DEAD"/>
    <property type="match status" value="1"/>
</dbReference>
<keyword evidence="5" id="KW-1278">Translocase</keyword>
<dbReference type="InterPro" id="IPR011115">
    <property type="entry name" value="SecA_DEAD"/>
</dbReference>
<keyword evidence="6" id="KW-0811">Translocation</keyword>
<dbReference type="GO" id="GO:0016020">
    <property type="term" value="C:membrane"/>
    <property type="evidence" value="ECO:0007669"/>
    <property type="project" value="InterPro"/>
</dbReference>
<keyword evidence="3" id="KW-0067">ATP-binding</keyword>
<evidence type="ECO:0000259" key="9">
    <source>
        <dbReference type="PROSITE" id="PS51196"/>
    </source>
</evidence>
<dbReference type="SUPFAM" id="SSF52540">
    <property type="entry name" value="P-loop containing nucleoside triphosphate hydrolases"/>
    <property type="match status" value="2"/>
</dbReference>